<dbReference type="Gene3D" id="1.25.40.20">
    <property type="entry name" value="Ankyrin repeat-containing domain"/>
    <property type="match status" value="2"/>
</dbReference>
<feature type="repeat" description="WD" evidence="9">
    <location>
        <begin position="189"/>
        <end position="229"/>
    </location>
</feature>
<dbReference type="SMART" id="SM00671">
    <property type="entry name" value="SEL1"/>
    <property type="match status" value="3"/>
</dbReference>
<evidence type="ECO:0000256" key="12">
    <source>
        <dbReference type="SAM" id="Coils"/>
    </source>
</evidence>
<feature type="repeat" description="ANK" evidence="8">
    <location>
        <begin position="637"/>
        <end position="669"/>
    </location>
</feature>
<evidence type="ECO:0000256" key="7">
    <source>
        <dbReference type="ARBA" id="ARBA00022840"/>
    </source>
</evidence>
<feature type="repeat" description="TPR" evidence="10">
    <location>
        <begin position="764"/>
        <end position="797"/>
    </location>
</feature>
<evidence type="ECO:0000256" key="6">
    <source>
        <dbReference type="ARBA" id="ARBA00022777"/>
    </source>
</evidence>
<dbReference type="InterPro" id="IPR036770">
    <property type="entry name" value="Ankyrin_rpt-contain_sf"/>
</dbReference>
<keyword evidence="6 14" id="KW-0418">Kinase</keyword>
<evidence type="ECO:0000256" key="10">
    <source>
        <dbReference type="PROSITE-ProRule" id="PRU00339"/>
    </source>
</evidence>
<evidence type="ECO:0000256" key="2">
    <source>
        <dbReference type="ARBA" id="ARBA00022574"/>
    </source>
</evidence>
<dbReference type="InterPro" id="IPR036322">
    <property type="entry name" value="WD40_repeat_dom_sf"/>
</dbReference>
<dbReference type="Gene3D" id="2.130.10.10">
    <property type="entry name" value="YVTN repeat-like/Quinoprotein amine dehydrogenase"/>
    <property type="match status" value="2"/>
</dbReference>
<dbReference type="InterPro" id="IPR006597">
    <property type="entry name" value="Sel1-like"/>
</dbReference>
<dbReference type="InterPro" id="IPR051681">
    <property type="entry name" value="Ser/Thr_Kinases-Pseudokinases"/>
</dbReference>
<feature type="repeat" description="ANK" evidence="8">
    <location>
        <begin position="503"/>
        <end position="535"/>
    </location>
</feature>
<keyword evidence="4" id="KW-0677">Repeat</keyword>
<feature type="domain" description="Protein kinase" evidence="13">
    <location>
        <begin position="1663"/>
        <end position="1946"/>
    </location>
</feature>
<comment type="caution">
    <text evidence="14">The sequence shown here is derived from an EMBL/GenBank/DDBJ whole genome shotgun (WGS) entry which is preliminary data.</text>
</comment>
<evidence type="ECO:0000256" key="3">
    <source>
        <dbReference type="ARBA" id="ARBA00022679"/>
    </source>
</evidence>
<feature type="repeat" description="WD" evidence="9">
    <location>
        <begin position="60"/>
        <end position="100"/>
    </location>
</feature>
<name>A0ABQ8XG86_9EUKA</name>
<feature type="repeat" description="TPR" evidence="10">
    <location>
        <begin position="999"/>
        <end position="1032"/>
    </location>
</feature>
<dbReference type="SUPFAM" id="SSF48371">
    <property type="entry name" value="ARM repeat"/>
    <property type="match status" value="1"/>
</dbReference>
<dbReference type="Pfam" id="PF00400">
    <property type="entry name" value="WD40"/>
    <property type="match status" value="4"/>
</dbReference>
<keyword evidence="10" id="KW-0802">TPR repeat</keyword>
<dbReference type="Pfam" id="PF13181">
    <property type="entry name" value="TPR_8"/>
    <property type="match status" value="2"/>
</dbReference>
<evidence type="ECO:0000256" key="1">
    <source>
        <dbReference type="ARBA" id="ARBA00005843"/>
    </source>
</evidence>
<evidence type="ECO:0000256" key="4">
    <source>
        <dbReference type="ARBA" id="ARBA00022737"/>
    </source>
</evidence>
<keyword evidence="3" id="KW-0808">Transferase</keyword>
<dbReference type="InterPro" id="IPR015943">
    <property type="entry name" value="WD40/YVTN_repeat-like_dom_sf"/>
</dbReference>
<comment type="similarity">
    <text evidence="1">Belongs to the protein kinase superfamily. TKL Ser/Thr protein kinase family.</text>
</comment>
<dbReference type="PROSITE" id="PS00108">
    <property type="entry name" value="PROTEIN_KINASE_ST"/>
    <property type="match status" value="1"/>
</dbReference>
<evidence type="ECO:0000256" key="11">
    <source>
        <dbReference type="PROSITE-ProRule" id="PRU10141"/>
    </source>
</evidence>
<dbReference type="InterPro" id="IPR000719">
    <property type="entry name" value="Prot_kinase_dom"/>
</dbReference>
<dbReference type="PANTHER" id="PTHR44329:SF288">
    <property type="entry name" value="MITOGEN-ACTIVATED PROTEIN KINASE KINASE KINASE 20"/>
    <property type="match status" value="1"/>
</dbReference>
<dbReference type="SUPFAM" id="SSF56112">
    <property type="entry name" value="Protein kinase-like (PK-like)"/>
    <property type="match status" value="1"/>
</dbReference>
<dbReference type="SUPFAM" id="SSF50978">
    <property type="entry name" value="WD40 repeat-like"/>
    <property type="match status" value="1"/>
</dbReference>
<dbReference type="EMBL" id="JAOAOG010000301">
    <property type="protein sequence ID" value="KAJ6231330.1"/>
    <property type="molecule type" value="Genomic_DNA"/>
</dbReference>
<evidence type="ECO:0000313" key="14">
    <source>
        <dbReference type="EMBL" id="KAJ6231330.1"/>
    </source>
</evidence>
<dbReference type="InterPro" id="IPR019734">
    <property type="entry name" value="TPR_rpt"/>
</dbReference>
<organism evidence="14 15">
    <name type="scientific">Anaeramoeba flamelloides</name>
    <dbReference type="NCBI Taxonomy" id="1746091"/>
    <lineage>
        <taxon>Eukaryota</taxon>
        <taxon>Metamonada</taxon>
        <taxon>Anaeramoebidae</taxon>
        <taxon>Anaeramoeba</taxon>
    </lineage>
</organism>
<dbReference type="SMART" id="SM00320">
    <property type="entry name" value="WD40"/>
    <property type="match status" value="6"/>
</dbReference>
<dbReference type="PANTHER" id="PTHR44329">
    <property type="entry name" value="SERINE/THREONINE-PROTEIN KINASE TNNI3K-RELATED"/>
    <property type="match status" value="1"/>
</dbReference>
<keyword evidence="8" id="KW-0040">ANK repeat</keyword>
<proteinExistence type="inferred from homology"/>
<evidence type="ECO:0000313" key="15">
    <source>
        <dbReference type="Proteomes" id="UP001150062"/>
    </source>
</evidence>
<dbReference type="InterPro" id="IPR001680">
    <property type="entry name" value="WD40_rpt"/>
</dbReference>
<dbReference type="InterPro" id="IPR008271">
    <property type="entry name" value="Ser/Thr_kinase_AS"/>
</dbReference>
<feature type="repeat" description="WD" evidence="9">
    <location>
        <begin position="148"/>
        <end position="188"/>
    </location>
</feature>
<gene>
    <name evidence="14" type="ORF">M0813_06059</name>
</gene>
<keyword evidence="15" id="KW-1185">Reference proteome</keyword>
<dbReference type="PROSITE" id="PS00107">
    <property type="entry name" value="PROTEIN_KINASE_ATP"/>
    <property type="match status" value="1"/>
</dbReference>
<dbReference type="Pfam" id="PF00069">
    <property type="entry name" value="Pkinase"/>
    <property type="match status" value="1"/>
</dbReference>
<dbReference type="PROSITE" id="PS00678">
    <property type="entry name" value="WD_REPEATS_1"/>
    <property type="match status" value="4"/>
</dbReference>
<dbReference type="InterPro" id="IPR002110">
    <property type="entry name" value="Ankyrin_rpt"/>
</dbReference>
<dbReference type="Gene3D" id="1.25.40.10">
    <property type="entry name" value="Tetratricopeptide repeat domain"/>
    <property type="match status" value="3"/>
</dbReference>
<dbReference type="SMART" id="SM00248">
    <property type="entry name" value="ANK"/>
    <property type="match status" value="7"/>
</dbReference>
<dbReference type="SUPFAM" id="SSF48403">
    <property type="entry name" value="Ankyrin repeat"/>
    <property type="match status" value="1"/>
</dbReference>
<dbReference type="PROSITE" id="PS50294">
    <property type="entry name" value="WD_REPEATS_REGION"/>
    <property type="match status" value="2"/>
</dbReference>
<keyword evidence="12" id="KW-0175">Coiled coil</keyword>
<protein>
    <submittedName>
        <fullName evidence="14">Serine/threonine-protein kinase tnni3k-related</fullName>
    </submittedName>
</protein>
<dbReference type="Pfam" id="PF12796">
    <property type="entry name" value="Ank_2"/>
    <property type="match status" value="2"/>
</dbReference>
<dbReference type="InterPro" id="IPR019775">
    <property type="entry name" value="WD40_repeat_CS"/>
</dbReference>
<dbReference type="PROSITE" id="PS50088">
    <property type="entry name" value="ANK_REPEAT"/>
    <property type="match status" value="4"/>
</dbReference>
<dbReference type="PROSITE" id="PS50005">
    <property type="entry name" value="TPR"/>
    <property type="match status" value="4"/>
</dbReference>
<keyword evidence="5 11" id="KW-0547">Nucleotide-binding</keyword>
<dbReference type="CDD" id="cd00200">
    <property type="entry name" value="WD40"/>
    <property type="match status" value="1"/>
</dbReference>
<feature type="binding site" evidence="11">
    <location>
        <position position="1690"/>
    </location>
    <ligand>
        <name>ATP</name>
        <dbReference type="ChEBI" id="CHEBI:30616"/>
    </ligand>
</feature>
<dbReference type="SMART" id="SM00028">
    <property type="entry name" value="TPR"/>
    <property type="match status" value="8"/>
</dbReference>
<dbReference type="SUPFAM" id="SSF48452">
    <property type="entry name" value="TPR-like"/>
    <property type="match status" value="2"/>
</dbReference>
<feature type="repeat" description="ANK" evidence="8">
    <location>
        <begin position="536"/>
        <end position="568"/>
    </location>
</feature>
<keyword evidence="2 9" id="KW-0853">WD repeat</keyword>
<feature type="repeat" description="TPR" evidence="10">
    <location>
        <begin position="856"/>
        <end position="889"/>
    </location>
</feature>
<dbReference type="InterPro" id="IPR020472">
    <property type="entry name" value="WD40_PAC1"/>
</dbReference>
<dbReference type="PROSITE" id="PS50297">
    <property type="entry name" value="ANK_REP_REGION"/>
    <property type="match status" value="3"/>
</dbReference>
<dbReference type="PROSITE" id="PS50011">
    <property type="entry name" value="PROTEIN_KINASE_DOM"/>
    <property type="match status" value="1"/>
</dbReference>
<dbReference type="InterPro" id="IPR011990">
    <property type="entry name" value="TPR-like_helical_dom_sf"/>
</dbReference>
<feature type="coiled-coil region" evidence="12">
    <location>
        <begin position="320"/>
        <end position="470"/>
    </location>
</feature>
<dbReference type="InterPro" id="IPR011009">
    <property type="entry name" value="Kinase-like_dom_sf"/>
</dbReference>
<dbReference type="Proteomes" id="UP001150062">
    <property type="component" value="Unassembled WGS sequence"/>
</dbReference>
<feature type="repeat" description="WD" evidence="9">
    <location>
        <begin position="19"/>
        <end position="59"/>
    </location>
</feature>
<dbReference type="PROSITE" id="PS50082">
    <property type="entry name" value="WD_REPEATS_2"/>
    <property type="match status" value="4"/>
</dbReference>
<evidence type="ECO:0000259" key="13">
    <source>
        <dbReference type="PROSITE" id="PS50011"/>
    </source>
</evidence>
<dbReference type="InterPro" id="IPR017441">
    <property type="entry name" value="Protein_kinase_ATP_BS"/>
</dbReference>
<feature type="repeat" description="ANK" evidence="8">
    <location>
        <begin position="603"/>
        <end position="628"/>
    </location>
</feature>
<dbReference type="SMART" id="SM00220">
    <property type="entry name" value="S_TKc"/>
    <property type="match status" value="1"/>
</dbReference>
<dbReference type="CDD" id="cd13999">
    <property type="entry name" value="STKc_MAP3K-like"/>
    <property type="match status" value="1"/>
</dbReference>
<reference evidence="14" key="1">
    <citation type="submission" date="2022-08" db="EMBL/GenBank/DDBJ databases">
        <title>Novel sulfate-reducing endosymbionts in the free-living metamonad Anaeramoeba.</title>
        <authorList>
            <person name="Jerlstrom-Hultqvist J."/>
            <person name="Cepicka I."/>
            <person name="Gallot-Lavallee L."/>
            <person name="Salas-Leiva D."/>
            <person name="Curtis B.A."/>
            <person name="Zahonova K."/>
            <person name="Pipaliya S."/>
            <person name="Dacks J."/>
            <person name="Roger A.J."/>
        </authorList>
    </citation>
    <scope>NUCLEOTIDE SEQUENCE</scope>
    <source>
        <strain evidence="14">Schooner1</strain>
    </source>
</reference>
<dbReference type="PROSITE" id="PS50293">
    <property type="entry name" value="TPR_REGION"/>
    <property type="match status" value="1"/>
</dbReference>
<evidence type="ECO:0000256" key="9">
    <source>
        <dbReference type="PROSITE-ProRule" id="PRU00221"/>
    </source>
</evidence>
<evidence type="ECO:0000256" key="8">
    <source>
        <dbReference type="PROSITE-ProRule" id="PRU00023"/>
    </source>
</evidence>
<feature type="repeat" description="TPR" evidence="10">
    <location>
        <begin position="897"/>
        <end position="930"/>
    </location>
</feature>
<evidence type="ECO:0000256" key="5">
    <source>
        <dbReference type="ARBA" id="ARBA00022741"/>
    </source>
</evidence>
<dbReference type="InterPro" id="IPR016024">
    <property type="entry name" value="ARM-type_fold"/>
</dbReference>
<keyword evidence="7 11" id="KW-0067">ATP-binding</keyword>
<dbReference type="PRINTS" id="PR00320">
    <property type="entry name" value="GPROTEINBRPT"/>
</dbReference>
<dbReference type="Gene3D" id="1.10.510.10">
    <property type="entry name" value="Transferase(Phosphotransferase) domain 1"/>
    <property type="match status" value="2"/>
</dbReference>
<accession>A0ABQ8XG86</accession>
<dbReference type="GO" id="GO:0016301">
    <property type="term" value="F:kinase activity"/>
    <property type="evidence" value="ECO:0007669"/>
    <property type="project" value="UniProtKB-KW"/>
</dbReference>
<sequence>MFEKMTNHNRLESKKTQRLNWYTSHINCLTVFPNGTLVSGGGDYLIKVWDVISGICLKDLEGHSRCVSCLVALENGLLASGSHDETIKVWDLNNESDENKCLWSRYTGGWVNSLIYSAFKNSLVTGIMGGNVIRFWDLSTGARQKCELKGHTNSVRFLLELENGLLASGSDDKNIIIWNLTSCRPIHTLRGHNGGIRSLKVVGNNDLVSCSTDQTIMVWDMTTWRLKETLRYQYTGVNALCLIGGLLVSGCFKEIKILDFANDKSTTNHKKLLGHESNVTALIEWKSGKLVCFKEDHTFKIWDLNSDECLQTLGYNGISYKSLLQENQNLQEQEKELTKKLEEKENEFNNKLENEKKLNIKLQEKDEAIKVLEEKLQVVISKSEKCKQELQTTLGREKENGIIKEEKIERLEKKNKDAKCSLNRQLEIRKKLEHKNQTLEDQLQVSHRQIQNLQELVTSANKKVTSLENRIQAQLSRACKENKLDLAETTISLGADPNMKEESGNTSFHYVVMNKQTKMVELFLKHACETELPDNQKCTPLHIAIEHRYIAGVRLLLLHGANPNAVNEGGDNTLIAAIHKGELDIIKLLLANHNLKLETQNSDGQTALHVAIANGQDEIAKLLIDQDAVDIETQDGAGNTALLQSVLCGNINLSTYLLNAGAKIDVTNHEGNTIWHMAIQIKSKALITYIITNYSDRLQMGAVNKRNQTALDLARNLNDPGYLASIYVVYADCYIECEGGFKMDLQKAIEYIKKAIELQPDAAAGYHHKLGKIYLLTNQHEQAKEQFELVLAHNPDQKTECAAKQELIGINMRLGDIAKNKQDYTQYHEAISCYRAALKLSKELNKGIGNVTQQLIESYKLLADYYKYAKNYEQAQELYHKALHLDPKHKSVKSSLALTYTYQGSQSSRVGNWTQAVKQYTKALEYNPNLARAYHARANNNYLLTFVDKAGEDYLKAVDKAPSQFLYHYSLSCFYYAHGPYNRALNAAEKAITLNQVFAPAYYIKGLIHQKMGELKKAIKAFDNAIGCNHHLKSYRAKALLLHKLSVLTKDVKGKIKHLKTAQDHLKKTIYSSPQLTRRHLGTKKRLELIQNQVKIYMHMQSGGASSKSIELRKKIDEYKNLNNKSTVMLEINQIISVLNQMNPMDEKIFIVEILDRLITANVELPELVGPELRASIGHIANRYTRALFMLNQSFSKKDKLRSYRIRDDKKNNLLLDVQNASNYIDIKNIEDNQLNYELSILKQGINSLISSNGEESVISLCSNLLSSIMNREFTSFLQAVRNIYNQTQENSAVIEYLNICSYYYSQEPSFESLEIQEELQRVIQERENKSWLSTYAGIDALLGIVQYSPDLRRQKQAFKRIWRIDTQSEGFKGLCDYSAHEDWRIREKVYRCLLELLNHPDNGIRYYAYKAIQKMRGNQNDNKLYELFNSEKYKKEADYRYNMGIKQDPHHQIKSDLAQLAQMAENGQLKKLIAEIQPLVNHIQIAKNITMLGKLLSGQINNLQLSEPDKKRVIQSFSAVLASGITNIKVTHALFEQITKLIKNKDENKQYIVHGLIIHIYNVIEDKPQLDRSLFFLQHYLPLEQNEKSERDTLAKILKIILWLYQKEMVLIVESIWEAMRNELVPEELALDLSDIIEKIKKGQWNPRSDIIPTISFQELQYDKKVRLGKGSFGKVYKCTWYGKTYALKKLYCDDFTKSVQESFKKEIRIMWKLQNRNIVRLYGACLESGNYAMLLEYMSHGSLYKSLDKKLDIKLSLRQRYDIAMGIAKGVYYLHQNNILHKDLKSPNVLLNVHKDLKSPNVLLNDKLVPKITDFGMSEIRNETKTITNKKSDFTGGTVSWMAPELLDPNNENKIHTKATDVYSLGIIFWELVSEQRPYEQQLGNETSIAMKVIAGGRNPIPEPRRCPKEFARLIEKCWHQNAENRPTANQVVEELEQYGHLFSGD</sequence>